<dbReference type="EMBL" id="JRLF01000006">
    <property type="protein sequence ID" value="KQB42533.1"/>
    <property type="molecule type" value="Genomic_DNA"/>
</dbReference>
<evidence type="ECO:0000313" key="4">
    <source>
        <dbReference type="Proteomes" id="UP000050443"/>
    </source>
</evidence>
<accession>A0A0Q0RYM1</accession>
<evidence type="ECO:0000256" key="1">
    <source>
        <dbReference type="SAM" id="SignalP"/>
    </source>
</evidence>
<protein>
    <submittedName>
        <fullName evidence="3">Flavodoxin</fullName>
    </submittedName>
</protein>
<feature type="chain" id="PRO_5006183666" evidence="1">
    <location>
        <begin position="25"/>
        <end position="209"/>
    </location>
</feature>
<dbReference type="Gene3D" id="3.40.50.360">
    <property type="match status" value="1"/>
</dbReference>
<gene>
    <name evidence="3" type="ORF">RC62_3540</name>
</gene>
<evidence type="ECO:0000313" key="3">
    <source>
        <dbReference type="EMBL" id="KQB42533.1"/>
    </source>
</evidence>
<dbReference type="STRING" id="362413.RC62_3540"/>
<reference evidence="3 4" key="1">
    <citation type="submission" date="2014-09" db="EMBL/GenBank/DDBJ databases">
        <title>Genome sequence of Flavobacterium aquidurense RC62.</title>
        <authorList>
            <person name="Kim J.F."/>
            <person name="Kwak M.-J."/>
        </authorList>
    </citation>
    <scope>NUCLEOTIDE SEQUENCE [LARGE SCALE GENOMIC DNA]</scope>
    <source>
        <strain evidence="3 4">RC62</strain>
    </source>
</reference>
<dbReference type="Proteomes" id="UP000050443">
    <property type="component" value="Unassembled WGS sequence"/>
</dbReference>
<evidence type="ECO:0000259" key="2">
    <source>
        <dbReference type="PROSITE" id="PS50902"/>
    </source>
</evidence>
<organism evidence="3 4">
    <name type="scientific">Flavobacterium aquidurense</name>
    <dbReference type="NCBI Taxonomy" id="362413"/>
    <lineage>
        <taxon>Bacteria</taxon>
        <taxon>Pseudomonadati</taxon>
        <taxon>Bacteroidota</taxon>
        <taxon>Flavobacteriia</taxon>
        <taxon>Flavobacteriales</taxon>
        <taxon>Flavobacteriaceae</taxon>
        <taxon>Flavobacterium</taxon>
    </lineage>
</organism>
<dbReference type="PANTHER" id="PTHR39201">
    <property type="entry name" value="EXPORTED PROTEIN-RELATED"/>
    <property type="match status" value="1"/>
</dbReference>
<name>A0A0Q0RYM1_9FLAO</name>
<dbReference type="AlphaFoldDB" id="A0A0Q0RYM1"/>
<comment type="caution">
    <text evidence="3">The sequence shown here is derived from an EMBL/GenBank/DDBJ whole genome shotgun (WGS) entry which is preliminary data.</text>
</comment>
<dbReference type="Pfam" id="PF12682">
    <property type="entry name" value="Flavodoxin_4"/>
    <property type="match status" value="1"/>
</dbReference>
<dbReference type="InterPro" id="IPR008254">
    <property type="entry name" value="Flavodoxin/NO_synth"/>
</dbReference>
<dbReference type="InterPro" id="IPR029039">
    <property type="entry name" value="Flavoprotein-like_sf"/>
</dbReference>
<sequence length="209" mass="23424">MKKSTTFLFVITAIICLFSSCSKAQESAQNKSELSKDKNILIVYLSRTKNTKAVAEIIQKNTGGALVELELQKPYPEDYKAIVSQVSKENETGFLPPLKTKITNIEKFDIVFVGFPTWGMQLPPPMKSFLKEYNLEGKTVIPFNTNAGYGVGSSFQTVKELCPKSNVLEGFSVKGGIERDGILFVMEGEKEKQVQVEIQNWLKKIRMVN</sequence>
<dbReference type="PANTHER" id="PTHR39201:SF1">
    <property type="entry name" value="FLAVODOXIN-LIKE DOMAIN-CONTAINING PROTEIN"/>
    <property type="match status" value="1"/>
</dbReference>
<dbReference type="OrthoDB" id="9806505at2"/>
<proteinExistence type="predicted"/>
<feature type="signal peptide" evidence="1">
    <location>
        <begin position="1"/>
        <end position="24"/>
    </location>
</feature>
<dbReference type="GO" id="GO:0010181">
    <property type="term" value="F:FMN binding"/>
    <property type="evidence" value="ECO:0007669"/>
    <property type="project" value="InterPro"/>
</dbReference>
<feature type="domain" description="Flavodoxin-like" evidence="2">
    <location>
        <begin position="40"/>
        <end position="206"/>
    </location>
</feature>
<dbReference type="RefSeq" id="WP_055092499.1">
    <property type="nucleotide sequence ID" value="NZ_JRLF01000006.1"/>
</dbReference>
<dbReference type="PROSITE" id="PS51257">
    <property type="entry name" value="PROKAR_LIPOPROTEIN"/>
    <property type="match status" value="1"/>
</dbReference>
<dbReference type="PATRIC" id="fig|362413.3.peg.3464"/>
<dbReference type="SUPFAM" id="SSF52218">
    <property type="entry name" value="Flavoproteins"/>
    <property type="match status" value="1"/>
</dbReference>
<dbReference type="PROSITE" id="PS50902">
    <property type="entry name" value="FLAVODOXIN_LIKE"/>
    <property type="match status" value="1"/>
</dbReference>
<keyword evidence="1" id="KW-0732">Signal</keyword>